<gene>
    <name evidence="7" type="ORF">BCV72DRAFT_228183</name>
</gene>
<reference evidence="7" key="1">
    <citation type="journal article" date="2016" name="Proc. Natl. Acad. Sci. U.S.A.">
        <title>Lipid metabolic changes in an early divergent fungus govern the establishment of a mutualistic symbiosis with endobacteria.</title>
        <authorList>
            <person name="Lastovetsky O.A."/>
            <person name="Gaspar M.L."/>
            <person name="Mondo S.J."/>
            <person name="LaButti K.M."/>
            <person name="Sandor L."/>
            <person name="Grigoriev I.V."/>
            <person name="Henry S.A."/>
            <person name="Pawlowska T.E."/>
        </authorList>
    </citation>
    <scope>NUCLEOTIDE SEQUENCE [LARGE SCALE GENOMIC DNA]</scope>
    <source>
        <strain evidence="7">ATCC 52814</strain>
    </source>
</reference>
<organism evidence="7">
    <name type="scientific">Rhizopus microsporus var. microsporus</name>
    <dbReference type="NCBI Taxonomy" id="86635"/>
    <lineage>
        <taxon>Eukaryota</taxon>
        <taxon>Fungi</taxon>
        <taxon>Fungi incertae sedis</taxon>
        <taxon>Mucoromycota</taxon>
        <taxon>Mucoromycotina</taxon>
        <taxon>Mucoromycetes</taxon>
        <taxon>Mucorales</taxon>
        <taxon>Mucorineae</taxon>
        <taxon>Rhizopodaceae</taxon>
        <taxon>Rhizopus</taxon>
    </lineage>
</organism>
<name>A0A1X0R3I0_RHIZD</name>
<evidence type="ECO:0000256" key="2">
    <source>
        <dbReference type="ARBA" id="ARBA00023015"/>
    </source>
</evidence>
<evidence type="ECO:0000256" key="3">
    <source>
        <dbReference type="ARBA" id="ARBA00023163"/>
    </source>
</evidence>
<dbReference type="PROSITE" id="PS00036">
    <property type="entry name" value="BZIP_BASIC"/>
    <property type="match status" value="1"/>
</dbReference>
<dbReference type="PANTHER" id="PTHR19304">
    <property type="entry name" value="CYCLIC-AMP RESPONSE ELEMENT BINDING PROTEIN"/>
    <property type="match status" value="1"/>
</dbReference>
<accession>A0A1X0R3I0</accession>
<proteinExistence type="predicted"/>
<dbReference type="Pfam" id="PF00170">
    <property type="entry name" value="bZIP_1"/>
    <property type="match status" value="1"/>
</dbReference>
<evidence type="ECO:0000259" key="6">
    <source>
        <dbReference type="PROSITE" id="PS50217"/>
    </source>
</evidence>
<keyword evidence="3" id="KW-0804">Transcription</keyword>
<dbReference type="InterPro" id="IPR051027">
    <property type="entry name" value="bZIP_transcription_factors"/>
</dbReference>
<dbReference type="SMART" id="SM00338">
    <property type="entry name" value="BRLZ"/>
    <property type="match status" value="1"/>
</dbReference>
<dbReference type="PRINTS" id="PR00041">
    <property type="entry name" value="LEUZIPPRCREB"/>
</dbReference>
<evidence type="ECO:0000313" key="7">
    <source>
        <dbReference type="EMBL" id="ORE06531.1"/>
    </source>
</evidence>
<feature type="coiled-coil region" evidence="5">
    <location>
        <begin position="97"/>
        <end position="138"/>
    </location>
</feature>
<dbReference type="OrthoDB" id="295274at2759"/>
<dbReference type="AlphaFoldDB" id="A0A1X0R3I0"/>
<dbReference type="CDD" id="cd14687">
    <property type="entry name" value="bZIP_ATF2"/>
    <property type="match status" value="1"/>
</dbReference>
<evidence type="ECO:0000256" key="1">
    <source>
        <dbReference type="ARBA" id="ARBA00004123"/>
    </source>
</evidence>
<dbReference type="Gene3D" id="1.20.5.170">
    <property type="match status" value="1"/>
</dbReference>
<dbReference type="GO" id="GO:0005634">
    <property type="term" value="C:nucleus"/>
    <property type="evidence" value="ECO:0007669"/>
    <property type="project" value="UniProtKB-SubCell"/>
</dbReference>
<evidence type="ECO:0000256" key="5">
    <source>
        <dbReference type="SAM" id="Coils"/>
    </source>
</evidence>
<sequence>MPPSLTSSIEPCFDQQLLYSTKRKAEDVSSYFLQEPSEHHQNKRIKSDQEGVRLIVSRDESLVDKTWPTSHESDEEDEEATRKRNLERNRIAAHKCRQRKKEWINQLERRAESLTSENKRRQQEIRQLKEEFVYLRNQLFLHKECQSPAIDSYIEMYMLDLIQFPDTHLKMTHSLYHVNNNNETNTL</sequence>
<dbReference type="EMBL" id="KV921921">
    <property type="protein sequence ID" value="ORE06531.1"/>
    <property type="molecule type" value="Genomic_DNA"/>
</dbReference>
<feature type="domain" description="BZIP" evidence="6">
    <location>
        <begin position="79"/>
        <end position="142"/>
    </location>
</feature>
<dbReference type="PROSITE" id="PS50217">
    <property type="entry name" value="BZIP"/>
    <property type="match status" value="1"/>
</dbReference>
<dbReference type="InterPro" id="IPR004827">
    <property type="entry name" value="bZIP"/>
</dbReference>
<dbReference type="SUPFAM" id="SSF57959">
    <property type="entry name" value="Leucine zipper domain"/>
    <property type="match status" value="1"/>
</dbReference>
<dbReference type="VEuPathDB" id="FungiDB:BCV72DRAFT_228183"/>
<comment type="subcellular location">
    <subcellularLocation>
        <location evidence="1">Nucleus</location>
    </subcellularLocation>
</comment>
<evidence type="ECO:0000256" key="4">
    <source>
        <dbReference type="ARBA" id="ARBA00023242"/>
    </source>
</evidence>
<dbReference type="Proteomes" id="UP000242414">
    <property type="component" value="Unassembled WGS sequence"/>
</dbReference>
<dbReference type="GO" id="GO:0003700">
    <property type="term" value="F:DNA-binding transcription factor activity"/>
    <property type="evidence" value="ECO:0007669"/>
    <property type="project" value="InterPro"/>
</dbReference>
<keyword evidence="2" id="KW-0805">Transcription regulation</keyword>
<keyword evidence="4" id="KW-0539">Nucleus</keyword>
<dbReference type="InterPro" id="IPR046347">
    <property type="entry name" value="bZIP_sf"/>
</dbReference>
<keyword evidence="5" id="KW-0175">Coiled coil</keyword>
<protein>
    <recommendedName>
        <fullName evidence="6">BZIP domain-containing protein</fullName>
    </recommendedName>
</protein>